<evidence type="ECO:0000313" key="1">
    <source>
        <dbReference type="EMBL" id="QED47013.1"/>
    </source>
</evidence>
<name>A0A5B8Z3Z4_CYTDA</name>
<keyword evidence="2" id="KW-1185">Reference proteome</keyword>
<organism evidence="1 2">
    <name type="scientific">Cytobacillus dafuensis</name>
    <name type="common">Bacillus dafuensis</name>
    <dbReference type="NCBI Taxonomy" id="1742359"/>
    <lineage>
        <taxon>Bacteria</taxon>
        <taxon>Bacillati</taxon>
        <taxon>Bacillota</taxon>
        <taxon>Bacilli</taxon>
        <taxon>Bacillales</taxon>
        <taxon>Bacillaceae</taxon>
        <taxon>Cytobacillus</taxon>
    </lineage>
</organism>
<dbReference type="KEGG" id="bda:FSZ17_07025"/>
<dbReference type="Proteomes" id="UP000321555">
    <property type="component" value="Chromosome"/>
</dbReference>
<protein>
    <submittedName>
        <fullName evidence="1">Uncharacterized protein</fullName>
    </submittedName>
</protein>
<evidence type="ECO:0000313" key="2">
    <source>
        <dbReference type="Proteomes" id="UP000321555"/>
    </source>
</evidence>
<dbReference type="AlphaFoldDB" id="A0A5B8Z3Z4"/>
<dbReference type="EMBL" id="CP042593">
    <property type="protein sequence ID" value="QED47013.1"/>
    <property type="molecule type" value="Genomic_DNA"/>
</dbReference>
<reference evidence="2" key="1">
    <citation type="submission" date="2019-08" db="EMBL/GenBank/DDBJ databases">
        <authorList>
            <person name="Zheng X."/>
        </authorList>
    </citation>
    <scope>NUCLEOTIDE SEQUENCE [LARGE SCALE GENOMIC DNA]</scope>
    <source>
        <strain evidence="2">FJAT-25496</strain>
    </source>
</reference>
<gene>
    <name evidence="1" type="ORF">FSZ17_07025</name>
</gene>
<accession>A0A5B8Z3Z4</accession>
<dbReference type="Pfam" id="PF20293">
    <property type="entry name" value="MC6"/>
    <property type="match status" value="1"/>
</dbReference>
<dbReference type="STRING" id="1742359.GCA_001439625_01509"/>
<sequence>MNFFTMHKYQSIEENLLYDAKVLYSLLDDNKPKHLDELFSEFAQKQSIVLNVNIERVLFLSLSFLYSMGLITSDSNMIKRVKK</sequence>
<dbReference type="InterPro" id="IPR046897">
    <property type="entry name" value="ABC-3C_MC6"/>
</dbReference>
<proteinExistence type="predicted"/>